<evidence type="ECO:0000313" key="2">
    <source>
        <dbReference type="EMBL" id="KAL3653956.1"/>
    </source>
</evidence>
<keyword evidence="1" id="KW-0732">Signal</keyword>
<accession>A0ABD3EID1</accession>
<protein>
    <submittedName>
        <fullName evidence="2">Uncharacterized protein</fullName>
    </submittedName>
</protein>
<comment type="caution">
    <text evidence="2">The sequence shown here is derived from an EMBL/GenBank/DDBJ whole genome shotgun (WGS) entry which is preliminary data.</text>
</comment>
<proteinExistence type="predicted"/>
<reference evidence="3" key="1">
    <citation type="journal article" date="2024" name="IScience">
        <title>Strigolactones Initiate the Formation of Haustorium-like Structures in Castilleja.</title>
        <authorList>
            <person name="Buerger M."/>
            <person name="Peterson D."/>
            <person name="Chory J."/>
        </authorList>
    </citation>
    <scope>NUCLEOTIDE SEQUENCE [LARGE SCALE GENOMIC DNA]</scope>
</reference>
<feature type="signal peptide" evidence="1">
    <location>
        <begin position="1"/>
        <end position="22"/>
    </location>
</feature>
<feature type="chain" id="PRO_5044762377" evidence="1">
    <location>
        <begin position="23"/>
        <end position="81"/>
    </location>
</feature>
<dbReference type="AlphaFoldDB" id="A0ABD3EID1"/>
<keyword evidence="3" id="KW-1185">Reference proteome</keyword>
<gene>
    <name evidence="2" type="ORF">CASFOL_003637</name>
</gene>
<evidence type="ECO:0000313" key="3">
    <source>
        <dbReference type="Proteomes" id="UP001632038"/>
    </source>
</evidence>
<dbReference type="EMBL" id="JAVIJP010000005">
    <property type="protein sequence ID" value="KAL3653956.1"/>
    <property type="molecule type" value="Genomic_DNA"/>
</dbReference>
<evidence type="ECO:0000256" key="1">
    <source>
        <dbReference type="SAM" id="SignalP"/>
    </source>
</evidence>
<dbReference type="Proteomes" id="UP001632038">
    <property type="component" value="Unassembled WGS sequence"/>
</dbReference>
<sequence>MASFKSFFVIILVLAFVDCLVAQKFCTTSVNQPCAAVKTGSICDGVCKDSHLFPVNEFSSSACIPGLPDPKRNRCYCVYRC</sequence>
<name>A0ABD3EID1_9LAMI</name>
<organism evidence="2 3">
    <name type="scientific">Castilleja foliolosa</name>
    <dbReference type="NCBI Taxonomy" id="1961234"/>
    <lineage>
        <taxon>Eukaryota</taxon>
        <taxon>Viridiplantae</taxon>
        <taxon>Streptophyta</taxon>
        <taxon>Embryophyta</taxon>
        <taxon>Tracheophyta</taxon>
        <taxon>Spermatophyta</taxon>
        <taxon>Magnoliopsida</taxon>
        <taxon>eudicotyledons</taxon>
        <taxon>Gunneridae</taxon>
        <taxon>Pentapetalae</taxon>
        <taxon>asterids</taxon>
        <taxon>lamiids</taxon>
        <taxon>Lamiales</taxon>
        <taxon>Orobanchaceae</taxon>
        <taxon>Pedicularideae</taxon>
        <taxon>Castillejinae</taxon>
        <taxon>Castilleja</taxon>
    </lineage>
</organism>